<accession>W7F0A6</accession>
<keyword evidence="3" id="KW-1185">Reference proteome</keyword>
<dbReference type="EMBL" id="KI968693">
    <property type="protein sequence ID" value="EUN32609.1"/>
    <property type="molecule type" value="Genomic_DNA"/>
</dbReference>
<feature type="compositionally biased region" description="Polar residues" evidence="1">
    <location>
        <begin position="35"/>
        <end position="44"/>
    </location>
</feature>
<gene>
    <name evidence="2" type="ORF">COCVIDRAFT_85071</name>
</gene>
<dbReference type="AlphaFoldDB" id="W7F0A6"/>
<name>W7F0A6_BIPV3</name>
<sequence>MRRTGGHALMLNLASHPPTQPAAESRGCHPRGVWSHNTRTSPHSAASGRGLDLSAM</sequence>
<evidence type="ECO:0000313" key="3">
    <source>
        <dbReference type="Proteomes" id="UP000054337"/>
    </source>
</evidence>
<reference evidence="2 3" key="1">
    <citation type="journal article" date="2013" name="PLoS Genet.">
        <title>Comparative genome structure, secondary metabolite, and effector coding capacity across Cochliobolus pathogens.</title>
        <authorList>
            <person name="Condon B.J."/>
            <person name="Leng Y."/>
            <person name="Wu D."/>
            <person name="Bushley K.E."/>
            <person name="Ohm R.A."/>
            <person name="Otillar R."/>
            <person name="Martin J."/>
            <person name="Schackwitz W."/>
            <person name="Grimwood J."/>
            <person name="MohdZainudin N."/>
            <person name="Xue C."/>
            <person name="Wang R."/>
            <person name="Manning V.A."/>
            <person name="Dhillon B."/>
            <person name="Tu Z.J."/>
            <person name="Steffenson B.J."/>
            <person name="Salamov A."/>
            <person name="Sun H."/>
            <person name="Lowry S."/>
            <person name="LaButti K."/>
            <person name="Han J."/>
            <person name="Copeland A."/>
            <person name="Lindquist E."/>
            <person name="Barry K."/>
            <person name="Schmutz J."/>
            <person name="Baker S.E."/>
            <person name="Ciuffetti L.M."/>
            <person name="Grigoriev I.V."/>
            <person name="Zhong S."/>
            <person name="Turgeon B.G."/>
        </authorList>
    </citation>
    <scope>NUCLEOTIDE SEQUENCE [LARGE SCALE GENOMIC DNA]</scope>
    <source>
        <strain evidence="2 3">FI3</strain>
    </source>
</reference>
<proteinExistence type="predicted"/>
<dbReference type="Proteomes" id="UP000054337">
    <property type="component" value="Unassembled WGS sequence"/>
</dbReference>
<protein>
    <submittedName>
        <fullName evidence="2">Uncharacterized protein</fullName>
    </submittedName>
</protein>
<dbReference type="GeneID" id="26258239"/>
<dbReference type="HOGENOM" id="CLU_3013864_0_0_1"/>
<evidence type="ECO:0000256" key="1">
    <source>
        <dbReference type="SAM" id="MobiDB-lite"/>
    </source>
</evidence>
<organism evidence="2 3">
    <name type="scientific">Bipolaris victoriae (strain FI3)</name>
    <name type="common">Victoria blight of oats agent</name>
    <name type="synonym">Cochliobolus victoriae</name>
    <dbReference type="NCBI Taxonomy" id="930091"/>
    <lineage>
        <taxon>Eukaryota</taxon>
        <taxon>Fungi</taxon>
        <taxon>Dikarya</taxon>
        <taxon>Ascomycota</taxon>
        <taxon>Pezizomycotina</taxon>
        <taxon>Dothideomycetes</taxon>
        <taxon>Pleosporomycetidae</taxon>
        <taxon>Pleosporales</taxon>
        <taxon>Pleosporineae</taxon>
        <taxon>Pleosporaceae</taxon>
        <taxon>Bipolaris</taxon>
    </lineage>
</organism>
<evidence type="ECO:0000313" key="2">
    <source>
        <dbReference type="EMBL" id="EUN32609.1"/>
    </source>
</evidence>
<dbReference type="RefSeq" id="XP_014562197.1">
    <property type="nucleotide sequence ID" value="XM_014706711.1"/>
</dbReference>
<feature type="region of interest" description="Disordered" evidence="1">
    <location>
        <begin position="1"/>
        <end position="56"/>
    </location>
</feature>